<dbReference type="Proteomes" id="UP001165960">
    <property type="component" value="Unassembled WGS sequence"/>
</dbReference>
<name>A0ACC2STY8_9FUNG</name>
<gene>
    <name evidence="1" type="ORF">DSO57_1015821</name>
</gene>
<keyword evidence="2" id="KW-1185">Reference proteome</keyword>
<comment type="caution">
    <text evidence="1">The sequence shown here is derived from an EMBL/GenBank/DDBJ whole genome shotgun (WGS) entry which is preliminary data.</text>
</comment>
<proteinExistence type="predicted"/>
<accession>A0ACC2STY8</accession>
<reference evidence="1" key="1">
    <citation type="submission" date="2022-04" db="EMBL/GenBank/DDBJ databases">
        <title>Genome of the entomopathogenic fungus Entomophthora muscae.</title>
        <authorList>
            <person name="Elya C."/>
            <person name="Lovett B.R."/>
            <person name="Lee E."/>
            <person name="Macias A.M."/>
            <person name="Hajek A.E."/>
            <person name="De Bivort B.L."/>
            <person name="Kasson M.T."/>
            <person name="De Fine Licht H.H."/>
            <person name="Stajich J.E."/>
        </authorList>
    </citation>
    <scope>NUCLEOTIDE SEQUENCE</scope>
    <source>
        <strain evidence="1">Berkeley</strain>
    </source>
</reference>
<evidence type="ECO:0000313" key="1">
    <source>
        <dbReference type="EMBL" id="KAJ9065808.1"/>
    </source>
</evidence>
<protein>
    <submittedName>
        <fullName evidence="1">Uncharacterized protein</fullName>
    </submittedName>
</protein>
<dbReference type="EMBL" id="QTSX02004323">
    <property type="protein sequence ID" value="KAJ9065808.1"/>
    <property type="molecule type" value="Genomic_DNA"/>
</dbReference>
<sequence>MQTKDIEESRFNTDRLQAYADRLNQAYKNGIVEQGSFPLNTPRKSYPVLDSELREYIVHATLAYCTPIKVRSKKCFCPGQFEAASLITNETMDTQALVAADPKNKLVVVSYRGTATRKNKEINMIDDQVNYSGITGARVYHGHLLYLKSLQAFSEAAALHLLKNSKYQGYQLHITGFSVGGSVSAISTPMWISFLKRNSLKNKMRLFLYSSPRPGSPAFARYLEATSIPIIRYTRKGDVVPRMPGQAKGYAQVGAEYFLTNPCNDTQIIKQCANNVLEDPKCSLGDTNLNAKDHLYPFDKYVFAPPTC</sequence>
<organism evidence="1 2">
    <name type="scientific">Entomophthora muscae</name>
    <dbReference type="NCBI Taxonomy" id="34485"/>
    <lineage>
        <taxon>Eukaryota</taxon>
        <taxon>Fungi</taxon>
        <taxon>Fungi incertae sedis</taxon>
        <taxon>Zoopagomycota</taxon>
        <taxon>Entomophthoromycotina</taxon>
        <taxon>Entomophthoromycetes</taxon>
        <taxon>Entomophthorales</taxon>
        <taxon>Entomophthoraceae</taxon>
        <taxon>Entomophthora</taxon>
    </lineage>
</organism>
<evidence type="ECO:0000313" key="2">
    <source>
        <dbReference type="Proteomes" id="UP001165960"/>
    </source>
</evidence>